<evidence type="ECO:0008006" key="3">
    <source>
        <dbReference type="Google" id="ProtNLM"/>
    </source>
</evidence>
<name>A0A3P7NTW3_DIBLA</name>
<evidence type="ECO:0000313" key="1">
    <source>
        <dbReference type="EMBL" id="VDN11882.1"/>
    </source>
</evidence>
<proteinExistence type="predicted"/>
<dbReference type="Proteomes" id="UP000281553">
    <property type="component" value="Unassembled WGS sequence"/>
</dbReference>
<reference evidence="1 2" key="1">
    <citation type="submission" date="2018-11" db="EMBL/GenBank/DDBJ databases">
        <authorList>
            <consortium name="Pathogen Informatics"/>
        </authorList>
    </citation>
    <scope>NUCLEOTIDE SEQUENCE [LARGE SCALE GENOMIC DNA]</scope>
</reference>
<protein>
    <recommendedName>
        <fullName evidence="3">Endonuclease/exonuclease/phosphatase domain-containing protein</fullName>
    </recommendedName>
</protein>
<gene>
    <name evidence="1" type="ORF">DILT_LOCUS7713</name>
</gene>
<organism evidence="1 2">
    <name type="scientific">Dibothriocephalus latus</name>
    <name type="common">Fish tapeworm</name>
    <name type="synonym">Diphyllobothrium latum</name>
    <dbReference type="NCBI Taxonomy" id="60516"/>
    <lineage>
        <taxon>Eukaryota</taxon>
        <taxon>Metazoa</taxon>
        <taxon>Spiralia</taxon>
        <taxon>Lophotrochozoa</taxon>
        <taxon>Platyhelminthes</taxon>
        <taxon>Cestoda</taxon>
        <taxon>Eucestoda</taxon>
        <taxon>Diphyllobothriidea</taxon>
        <taxon>Diphyllobothriidae</taxon>
        <taxon>Dibothriocephalus</taxon>
    </lineage>
</organism>
<sequence>MSHEAWHAFLIIPSTNCMQQLTGRLTDPRDESPVSKSLLFNCHEIGTIPGITNYFEVKKDFYEDVDALLPIAPKTGKLLVLGDLNATVGTDQAVF</sequence>
<dbReference type="OrthoDB" id="10030815at2759"/>
<dbReference type="AlphaFoldDB" id="A0A3P7NTW3"/>
<evidence type="ECO:0000313" key="2">
    <source>
        <dbReference type="Proteomes" id="UP000281553"/>
    </source>
</evidence>
<accession>A0A3P7NTW3</accession>
<keyword evidence="2" id="KW-1185">Reference proteome</keyword>
<dbReference type="EMBL" id="UYRU01052469">
    <property type="protein sequence ID" value="VDN11882.1"/>
    <property type="molecule type" value="Genomic_DNA"/>
</dbReference>